<evidence type="ECO:0000256" key="1">
    <source>
        <dbReference type="ARBA" id="ARBA00001974"/>
    </source>
</evidence>
<dbReference type="GeneID" id="83200556"/>
<gene>
    <name evidence="5" type="ORF">N7468_003956</name>
</gene>
<keyword evidence="3" id="KW-0285">Flavoprotein</keyword>
<evidence type="ECO:0000256" key="3">
    <source>
        <dbReference type="ARBA" id="ARBA00022630"/>
    </source>
</evidence>
<dbReference type="GO" id="GO:0004497">
    <property type="term" value="F:monooxygenase activity"/>
    <property type="evidence" value="ECO:0007669"/>
    <property type="project" value="UniProtKB-KW"/>
</dbReference>
<dbReference type="RefSeq" id="XP_058332256.1">
    <property type="nucleotide sequence ID" value="XM_058473253.1"/>
</dbReference>
<dbReference type="AlphaFoldDB" id="A0A9W9PAB6"/>
<name>A0A9W9PAB6_9EURO</name>
<sequence length="182" mass="20729">MSAKDQQPGAFLPRPLKAIVIGAGFSGIQISRDIKVELPEIELELYPVASEIRTYLENTVDKHHLRQFIQFNWRCVSAIWNELVSRWEVEFQHTSRDEWLAVESDVLVYAVGRLNNYKIPTTEGLSSFEGTVAHTAAWPEGLDIRDKGLSLLEMEPVPCNVYQHYSQVRKSLGNSNLMLSQL</sequence>
<comment type="caution">
    <text evidence="5">The sequence shown here is derived from an EMBL/GenBank/DDBJ whole genome shotgun (WGS) entry which is preliminary data.</text>
</comment>
<dbReference type="OrthoDB" id="74360at2759"/>
<evidence type="ECO:0000313" key="5">
    <source>
        <dbReference type="EMBL" id="KAJ5239337.1"/>
    </source>
</evidence>
<keyword evidence="6" id="KW-1185">Reference proteome</keyword>
<accession>A0A9W9PAB6</accession>
<dbReference type="Gene3D" id="3.50.50.60">
    <property type="entry name" value="FAD/NAD(P)-binding domain"/>
    <property type="match status" value="1"/>
</dbReference>
<dbReference type="InterPro" id="IPR036188">
    <property type="entry name" value="FAD/NAD-bd_sf"/>
</dbReference>
<dbReference type="InterPro" id="IPR051209">
    <property type="entry name" value="FAD-bind_Monooxygenase_sf"/>
</dbReference>
<evidence type="ECO:0000256" key="2">
    <source>
        <dbReference type="ARBA" id="ARBA00010139"/>
    </source>
</evidence>
<keyword evidence="5" id="KW-0503">Monooxygenase</keyword>
<protein>
    <submittedName>
        <fullName evidence="5">Monooxygenase</fullName>
    </submittedName>
</protein>
<dbReference type="SUPFAM" id="SSF51905">
    <property type="entry name" value="FAD/NAD(P)-binding domain"/>
    <property type="match status" value="1"/>
</dbReference>
<keyword evidence="5" id="KW-0560">Oxidoreductase</keyword>
<dbReference type="Proteomes" id="UP001150941">
    <property type="component" value="Unassembled WGS sequence"/>
</dbReference>
<reference evidence="5" key="1">
    <citation type="submission" date="2022-11" db="EMBL/GenBank/DDBJ databases">
        <authorList>
            <person name="Petersen C."/>
        </authorList>
    </citation>
    <scope>NUCLEOTIDE SEQUENCE</scope>
    <source>
        <strain evidence="5">IBT 19713</strain>
    </source>
</reference>
<reference evidence="5" key="2">
    <citation type="journal article" date="2023" name="IMA Fungus">
        <title>Comparative genomic study of the Penicillium genus elucidates a diverse pangenome and 15 lateral gene transfer events.</title>
        <authorList>
            <person name="Petersen C."/>
            <person name="Sorensen T."/>
            <person name="Nielsen M.R."/>
            <person name="Sondergaard T.E."/>
            <person name="Sorensen J.L."/>
            <person name="Fitzpatrick D.A."/>
            <person name="Frisvad J.C."/>
            <person name="Nielsen K.L."/>
        </authorList>
    </citation>
    <scope>NUCLEOTIDE SEQUENCE</scope>
    <source>
        <strain evidence="5">IBT 19713</strain>
    </source>
</reference>
<dbReference type="PANTHER" id="PTHR42877:SF1">
    <property type="entry name" value="FAD-BINDING MONOOXYGENASE STCW"/>
    <property type="match status" value="1"/>
</dbReference>
<dbReference type="EMBL" id="JAPQKS010000003">
    <property type="protein sequence ID" value="KAJ5239337.1"/>
    <property type="molecule type" value="Genomic_DNA"/>
</dbReference>
<dbReference type="PANTHER" id="PTHR42877">
    <property type="entry name" value="L-ORNITHINE N(5)-MONOOXYGENASE-RELATED"/>
    <property type="match status" value="1"/>
</dbReference>
<evidence type="ECO:0000256" key="4">
    <source>
        <dbReference type="ARBA" id="ARBA00022827"/>
    </source>
</evidence>
<organism evidence="5 6">
    <name type="scientific">Penicillium chermesinum</name>
    <dbReference type="NCBI Taxonomy" id="63820"/>
    <lineage>
        <taxon>Eukaryota</taxon>
        <taxon>Fungi</taxon>
        <taxon>Dikarya</taxon>
        <taxon>Ascomycota</taxon>
        <taxon>Pezizomycotina</taxon>
        <taxon>Eurotiomycetes</taxon>
        <taxon>Eurotiomycetidae</taxon>
        <taxon>Eurotiales</taxon>
        <taxon>Aspergillaceae</taxon>
        <taxon>Penicillium</taxon>
    </lineage>
</organism>
<proteinExistence type="inferred from homology"/>
<comment type="cofactor">
    <cofactor evidence="1">
        <name>FAD</name>
        <dbReference type="ChEBI" id="CHEBI:57692"/>
    </cofactor>
</comment>
<keyword evidence="4" id="KW-0274">FAD</keyword>
<evidence type="ECO:0000313" key="6">
    <source>
        <dbReference type="Proteomes" id="UP001150941"/>
    </source>
</evidence>
<comment type="similarity">
    <text evidence="2">Belongs to the FAD-binding monooxygenase family.</text>
</comment>